<protein>
    <submittedName>
        <fullName evidence="1">Uncharacterized protein</fullName>
    </submittedName>
</protein>
<evidence type="ECO:0000313" key="1">
    <source>
        <dbReference type="EMBL" id="KAJ7332353.1"/>
    </source>
</evidence>
<proteinExistence type="predicted"/>
<sequence>AGSVGIIIMGKTADLTIVQKTIIDTLHKDGKPQQVQIAKQVGCSQSTVSKHTNRKLCGKEKCGRKRCTSSRDDSSLERIVRKRPFKSTGNFHKVWTEVEVSASRATTQRQILDMDFKCHIPLVKTLLNPIAQWSKVIFSDESKFCISFGNQGLRFWGGNREANNAQHLKPTVKFPQSVLIIWRAMSSAGVGPLWLIKPRVNAAVYQEVLKYFILPFTDKLYGDADFIFHQDLAPSHMAKVPKPGSVTLGLLCLIGQQTHQT</sequence>
<gene>
    <name evidence="1" type="ORF">JRQ81_014533</name>
</gene>
<evidence type="ECO:0000313" key="2">
    <source>
        <dbReference type="Proteomes" id="UP001142489"/>
    </source>
</evidence>
<dbReference type="GO" id="GO:0003676">
    <property type="term" value="F:nucleic acid binding"/>
    <property type="evidence" value="ECO:0007669"/>
    <property type="project" value="InterPro"/>
</dbReference>
<dbReference type="EMBL" id="JAPFRF010000005">
    <property type="protein sequence ID" value="KAJ7332353.1"/>
    <property type="molecule type" value="Genomic_DNA"/>
</dbReference>
<dbReference type="AlphaFoldDB" id="A0A9Q1B3T1"/>
<dbReference type="SUPFAM" id="SSF46689">
    <property type="entry name" value="Homeodomain-like"/>
    <property type="match status" value="1"/>
</dbReference>
<accession>A0A9Q1B3T1</accession>
<feature type="non-terminal residue" evidence="1">
    <location>
        <position position="1"/>
    </location>
</feature>
<dbReference type="Proteomes" id="UP001142489">
    <property type="component" value="Unassembled WGS sequence"/>
</dbReference>
<comment type="caution">
    <text evidence="1">The sequence shown here is derived from an EMBL/GenBank/DDBJ whole genome shotgun (WGS) entry which is preliminary data.</text>
</comment>
<dbReference type="InterPro" id="IPR009057">
    <property type="entry name" value="Homeodomain-like_sf"/>
</dbReference>
<dbReference type="InterPro" id="IPR036397">
    <property type="entry name" value="RNaseH_sf"/>
</dbReference>
<name>A0A9Q1B3T1_9SAUR</name>
<dbReference type="Gene3D" id="3.30.420.10">
    <property type="entry name" value="Ribonuclease H-like superfamily/Ribonuclease H"/>
    <property type="match status" value="1"/>
</dbReference>
<reference evidence="1" key="1">
    <citation type="journal article" date="2023" name="DNA Res.">
        <title>Chromosome-level genome assembly of Phrynocephalus forsythii using third-generation DNA sequencing and Hi-C analysis.</title>
        <authorList>
            <person name="Qi Y."/>
            <person name="Zhao W."/>
            <person name="Zhao Y."/>
            <person name="Niu C."/>
            <person name="Cao S."/>
            <person name="Zhang Y."/>
        </authorList>
    </citation>
    <scope>NUCLEOTIDE SEQUENCE</scope>
    <source>
        <tissue evidence="1">Muscle</tissue>
    </source>
</reference>
<organism evidence="1 2">
    <name type="scientific">Phrynocephalus forsythii</name>
    <dbReference type="NCBI Taxonomy" id="171643"/>
    <lineage>
        <taxon>Eukaryota</taxon>
        <taxon>Metazoa</taxon>
        <taxon>Chordata</taxon>
        <taxon>Craniata</taxon>
        <taxon>Vertebrata</taxon>
        <taxon>Euteleostomi</taxon>
        <taxon>Lepidosauria</taxon>
        <taxon>Squamata</taxon>
        <taxon>Bifurcata</taxon>
        <taxon>Unidentata</taxon>
        <taxon>Episquamata</taxon>
        <taxon>Toxicofera</taxon>
        <taxon>Iguania</taxon>
        <taxon>Acrodonta</taxon>
        <taxon>Agamidae</taxon>
        <taxon>Agaminae</taxon>
        <taxon>Phrynocephalus</taxon>
    </lineage>
</organism>
<keyword evidence="2" id="KW-1185">Reference proteome</keyword>
<dbReference type="OrthoDB" id="8820543at2759"/>